<dbReference type="SMART" id="SM00091">
    <property type="entry name" value="PAS"/>
    <property type="match status" value="2"/>
</dbReference>
<keyword evidence="5" id="KW-0804">Transcription</keyword>
<dbReference type="InterPro" id="IPR013767">
    <property type="entry name" value="PAS_fold"/>
</dbReference>
<feature type="compositionally biased region" description="Low complexity" evidence="8">
    <location>
        <begin position="1"/>
        <end position="26"/>
    </location>
</feature>
<dbReference type="InterPro" id="IPR001067">
    <property type="entry name" value="Nuc_translocat"/>
</dbReference>
<evidence type="ECO:0000256" key="2">
    <source>
        <dbReference type="ARBA" id="ARBA00022737"/>
    </source>
</evidence>
<keyword evidence="4" id="KW-0238">DNA-binding</keyword>
<proteinExistence type="predicted"/>
<dbReference type="Gene3D" id="4.10.280.10">
    <property type="entry name" value="Helix-loop-helix DNA-binding domain"/>
    <property type="match status" value="1"/>
</dbReference>
<dbReference type="AlphaFoldDB" id="A0A914E996"/>
<dbReference type="InterPro" id="IPR011598">
    <property type="entry name" value="bHLH_dom"/>
</dbReference>
<evidence type="ECO:0000313" key="12">
    <source>
        <dbReference type="WBParaSite" id="ACRNAN_scaffold6250.g8934.t1"/>
    </source>
</evidence>
<dbReference type="Pfam" id="PF14598">
    <property type="entry name" value="PAS_11"/>
    <property type="match status" value="1"/>
</dbReference>
<protein>
    <recommendedName>
        <fullName evidence="7">Aryl hydrocarbon receptor nuclear translocator homolog</fullName>
    </recommendedName>
</protein>
<dbReference type="CDD" id="cd00130">
    <property type="entry name" value="PAS"/>
    <property type="match status" value="2"/>
</dbReference>
<evidence type="ECO:0000256" key="3">
    <source>
        <dbReference type="ARBA" id="ARBA00023015"/>
    </source>
</evidence>
<evidence type="ECO:0000259" key="9">
    <source>
        <dbReference type="PROSITE" id="PS50112"/>
    </source>
</evidence>
<dbReference type="GO" id="GO:0005737">
    <property type="term" value="C:cytoplasm"/>
    <property type="evidence" value="ECO:0007669"/>
    <property type="project" value="InterPro"/>
</dbReference>
<dbReference type="Pfam" id="PF00010">
    <property type="entry name" value="HLH"/>
    <property type="match status" value="1"/>
</dbReference>
<dbReference type="InterPro" id="IPR000014">
    <property type="entry name" value="PAS"/>
</dbReference>
<dbReference type="InterPro" id="IPR050933">
    <property type="entry name" value="Circadian_TF"/>
</dbReference>
<feature type="domain" description="PAS" evidence="9">
    <location>
        <begin position="294"/>
        <end position="346"/>
    </location>
</feature>
<feature type="domain" description="PAS" evidence="9">
    <location>
        <begin position="113"/>
        <end position="191"/>
    </location>
</feature>
<dbReference type="PROSITE" id="PS50888">
    <property type="entry name" value="BHLH"/>
    <property type="match status" value="1"/>
</dbReference>
<dbReference type="Gene3D" id="3.30.450.20">
    <property type="entry name" value="PAS domain"/>
    <property type="match status" value="2"/>
</dbReference>
<evidence type="ECO:0000256" key="8">
    <source>
        <dbReference type="SAM" id="MobiDB-lite"/>
    </source>
</evidence>
<dbReference type="WBParaSite" id="ACRNAN_scaffold6250.g8934.t1">
    <property type="protein sequence ID" value="ACRNAN_scaffold6250.g8934.t1"/>
    <property type="gene ID" value="ACRNAN_scaffold6250.g8934"/>
</dbReference>
<keyword evidence="3" id="KW-0805">Transcription regulation</keyword>
<evidence type="ECO:0000256" key="6">
    <source>
        <dbReference type="ARBA" id="ARBA00023242"/>
    </source>
</evidence>
<dbReference type="Proteomes" id="UP000887540">
    <property type="component" value="Unplaced"/>
</dbReference>
<dbReference type="GO" id="GO:0046983">
    <property type="term" value="F:protein dimerization activity"/>
    <property type="evidence" value="ECO:0007669"/>
    <property type="project" value="InterPro"/>
</dbReference>
<reference evidence="12" key="1">
    <citation type="submission" date="2022-11" db="UniProtKB">
        <authorList>
            <consortium name="WormBaseParasite"/>
        </authorList>
    </citation>
    <scope>IDENTIFICATION</scope>
</reference>
<dbReference type="InterPro" id="IPR035965">
    <property type="entry name" value="PAS-like_dom_sf"/>
</dbReference>
<feature type="compositionally biased region" description="Basic and acidic residues" evidence="8">
    <location>
        <begin position="27"/>
        <end position="48"/>
    </location>
</feature>
<organism evidence="11 12">
    <name type="scientific">Acrobeloides nanus</name>
    <dbReference type="NCBI Taxonomy" id="290746"/>
    <lineage>
        <taxon>Eukaryota</taxon>
        <taxon>Metazoa</taxon>
        <taxon>Ecdysozoa</taxon>
        <taxon>Nematoda</taxon>
        <taxon>Chromadorea</taxon>
        <taxon>Rhabditida</taxon>
        <taxon>Tylenchina</taxon>
        <taxon>Cephalobomorpha</taxon>
        <taxon>Cephaloboidea</taxon>
        <taxon>Cephalobidae</taxon>
        <taxon>Acrobeloides</taxon>
    </lineage>
</organism>
<name>A0A914E996_9BILA</name>
<dbReference type="SMART" id="SM00353">
    <property type="entry name" value="HLH"/>
    <property type="match status" value="1"/>
</dbReference>
<evidence type="ECO:0000259" key="10">
    <source>
        <dbReference type="PROSITE" id="PS50888"/>
    </source>
</evidence>
<dbReference type="PROSITE" id="PS50112">
    <property type="entry name" value="PAS"/>
    <property type="match status" value="2"/>
</dbReference>
<feature type="domain" description="BHLH" evidence="10">
    <location>
        <begin position="38"/>
        <end position="91"/>
    </location>
</feature>
<evidence type="ECO:0000256" key="1">
    <source>
        <dbReference type="ARBA" id="ARBA00004123"/>
    </source>
</evidence>
<dbReference type="GO" id="GO:0005634">
    <property type="term" value="C:nucleus"/>
    <property type="evidence" value="ECO:0007669"/>
    <property type="project" value="UniProtKB-SubCell"/>
</dbReference>
<dbReference type="PANTHER" id="PTHR23042">
    <property type="entry name" value="CIRCADIAN PROTEIN CLOCK/ARNT/BMAL/PAS"/>
    <property type="match status" value="1"/>
</dbReference>
<evidence type="ECO:0000313" key="11">
    <source>
        <dbReference type="Proteomes" id="UP000887540"/>
    </source>
</evidence>
<accession>A0A914E996</accession>
<feature type="region of interest" description="Disordered" evidence="8">
    <location>
        <begin position="1"/>
        <end position="49"/>
    </location>
</feature>
<comment type="subcellular location">
    <subcellularLocation>
        <location evidence="1">Nucleus</location>
    </subcellularLocation>
</comment>
<evidence type="ECO:0000256" key="5">
    <source>
        <dbReference type="ARBA" id="ARBA00023163"/>
    </source>
</evidence>
<dbReference type="GO" id="GO:0045944">
    <property type="term" value="P:positive regulation of transcription by RNA polymerase II"/>
    <property type="evidence" value="ECO:0007669"/>
    <property type="project" value="UniProtKB-ARBA"/>
</dbReference>
<dbReference type="GO" id="GO:0003700">
    <property type="term" value="F:DNA-binding transcription factor activity"/>
    <property type="evidence" value="ECO:0007669"/>
    <property type="project" value="InterPro"/>
</dbReference>
<dbReference type="SUPFAM" id="SSF47459">
    <property type="entry name" value="HLH, helix-loop-helix DNA-binding domain"/>
    <property type="match status" value="1"/>
</dbReference>
<keyword evidence="6" id="KW-0539">Nucleus</keyword>
<sequence length="501" mass="55030">SDVGASSSAAMMAGTSASSSSGASDTRSSHVPESKERFARENHSEIERRRRNKMTHYINELAEMVPQCAALGRKPDKLTILRMAVSHMKAIRDVSAGATGHDPSSYKPSFLTDQELKHLILEAANGFLFVVSCDTGRVLYVADSVMPVLNLTQEDWIHRSIYDLIHPDDMDKVRDQLCGSEASLNRVLDLKTGTVKKEIGAVRVHMSCRRGFICRMRLGHLEPLHRLRNRRPIFVHNGQNYAVLHCTGYIKNAPPTGIDAPQTSCLVAIARLQVASMPIGVEPLGPNSQFTMRISEEGKVTFVDQRASQLLSTPVDQLLGRFWWQIVHPADEQLLHNAFRQLLQDQPFHVTCRLRGCQGENIVCLIEAHKFLNPYSEQLEYVIATLRVLDGNEDAMQQNVALRIPPWTSSEAAYPTGTNTASVTSAVTNSLMMGMMGALGTENANDPWLASGSGLHPAMPGVHPSAGGGPLPNNAFGASMDDTWNLRNQWRAADSGGYVTP</sequence>
<dbReference type="Pfam" id="PF00989">
    <property type="entry name" value="PAS"/>
    <property type="match status" value="1"/>
</dbReference>
<evidence type="ECO:0000256" key="7">
    <source>
        <dbReference type="ARBA" id="ARBA00073216"/>
    </source>
</evidence>
<keyword evidence="2" id="KW-0677">Repeat</keyword>
<dbReference type="PRINTS" id="PR00785">
    <property type="entry name" value="NCTRNSLOCATR"/>
</dbReference>
<dbReference type="CDD" id="cd18947">
    <property type="entry name" value="bHLH-PAS_ARNT"/>
    <property type="match status" value="1"/>
</dbReference>
<dbReference type="SUPFAM" id="SSF55785">
    <property type="entry name" value="PYP-like sensor domain (PAS domain)"/>
    <property type="match status" value="2"/>
</dbReference>
<keyword evidence="11" id="KW-1185">Reference proteome</keyword>
<dbReference type="FunFam" id="4.10.280.10:FF:000011">
    <property type="entry name" value="Aryl hydrocarbon receptor nuclear translocator 2"/>
    <property type="match status" value="1"/>
</dbReference>
<dbReference type="InterPro" id="IPR036638">
    <property type="entry name" value="HLH_DNA-bd_sf"/>
</dbReference>
<dbReference type="GO" id="GO:0003677">
    <property type="term" value="F:DNA binding"/>
    <property type="evidence" value="ECO:0007669"/>
    <property type="project" value="UniProtKB-KW"/>
</dbReference>
<dbReference type="GO" id="GO:0005667">
    <property type="term" value="C:transcription regulator complex"/>
    <property type="evidence" value="ECO:0007669"/>
    <property type="project" value="InterPro"/>
</dbReference>
<evidence type="ECO:0000256" key="4">
    <source>
        <dbReference type="ARBA" id="ARBA00023125"/>
    </source>
</evidence>